<evidence type="ECO:0000313" key="4">
    <source>
        <dbReference type="Proteomes" id="UP000074108"/>
    </source>
</evidence>
<keyword evidence="2" id="KW-0472">Membrane</keyword>
<gene>
    <name evidence="3" type="ORF">Q75_08865</name>
</gene>
<feature type="transmembrane region" description="Helical" evidence="2">
    <location>
        <begin position="50"/>
        <end position="67"/>
    </location>
</feature>
<proteinExistence type="predicted"/>
<dbReference type="OrthoDB" id="2965336at2"/>
<evidence type="ECO:0000313" key="3">
    <source>
        <dbReference type="EMBL" id="KUP06240.1"/>
    </source>
</evidence>
<dbReference type="AlphaFoldDB" id="A0A147K814"/>
<reference evidence="3 4" key="1">
    <citation type="journal article" date="2016" name="Front. Microbiol.">
        <title>Microevolution Analysis of Bacillus coahuilensis Unveils Differences in Phosphorus Acquisition Strategies and Their Regulation.</title>
        <authorList>
            <person name="Gomez-Lunar Z."/>
            <person name="Hernandez-Gonzalez I."/>
            <person name="Rodriguez-Torres M.D."/>
            <person name="Souza V."/>
            <person name="Olmedo-Alvarez G."/>
        </authorList>
    </citation>
    <scope>NUCLEOTIDE SEQUENCE [LARGE SCALE GENOMIC DNA]</scope>
    <source>
        <strain evidence="4">p1.1.43</strain>
    </source>
</reference>
<accession>A0A147K814</accession>
<sequence length="390" mass="44555">MKETNEEKQLTKLLKQMPDIEDRRSKEDIYRKIMTKEATTYYRYNWSRPIIGIISLFLLTIVTYNLLAANDSEVEYSQEDTVESKQFTESSERSLPLVDESEKLNKDASAENSILLEEESSKDGEKAYDIANLMDFIQLGTLTENGDVIPITVPIMREETTSINAMVEAAKQSNLLLNDNQLTVLPLTGEFSEIDETTLLYTMGEDENWNVGTAGESAFIRLLEQTFEQSEYREIRVENHDGTTPEFSHTGHLPSILMKDQRLAYYSYPISDKFYLIPSFQSFDTIDQAFQSMKEKQNDLMLPTIPSTFEFTLNSNGETLTITSQESFSIASLEVSEGKRMMESILNTARQFGYSEVIFLNIAENEWEGYNLLHPIPVPKGPNIIGQMDE</sequence>
<keyword evidence="4" id="KW-1185">Reference proteome</keyword>
<evidence type="ECO:0008006" key="5">
    <source>
        <dbReference type="Google" id="ProtNLM"/>
    </source>
</evidence>
<evidence type="ECO:0000256" key="2">
    <source>
        <dbReference type="SAM" id="Phobius"/>
    </source>
</evidence>
<name>A0A147K814_9BACI</name>
<dbReference type="PATRIC" id="fig|1150625.3.peg.1877"/>
<evidence type="ECO:0000256" key="1">
    <source>
        <dbReference type="SAM" id="MobiDB-lite"/>
    </source>
</evidence>
<keyword evidence="2" id="KW-1133">Transmembrane helix</keyword>
<dbReference type="STRING" id="1150625.Q75_08865"/>
<organism evidence="3 4">
    <name type="scientific">Bacillus coahuilensis p1.1.43</name>
    <dbReference type="NCBI Taxonomy" id="1150625"/>
    <lineage>
        <taxon>Bacteria</taxon>
        <taxon>Bacillati</taxon>
        <taxon>Bacillota</taxon>
        <taxon>Bacilli</taxon>
        <taxon>Bacillales</taxon>
        <taxon>Bacillaceae</taxon>
        <taxon>Bacillus</taxon>
    </lineage>
</organism>
<comment type="caution">
    <text evidence="3">The sequence shown here is derived from an EMBL/GenBank/DDBJ whole genome shotgun (WGS) entry which is preliminary data.</text>
</comment>
<dbReference type="RefSeq" id="WP_059351134.1">
    <property type="nucleotide sequence ID" value="NZ_LDYG01000029.1"/>
</dbReference>
<feature type="region of interest" description="Disordered" evidence="1">
    <location>
        <begin position="79"/>
        <end position="110"/>
    </location>
</feature>
<dbReference type="EMBL" id="LDYG01000029">
    <property type="protein sequence ID" value="KUP06240.1"/>
    <property type="molecule type" value="Genomic_DNA"/>
</dbReference>
<dbReference type="Proteomes" id="UP000074108">
    <property type="component" value="Unassembled WGS sequence"/>
</dbReference>
<keyword evidence="2" id="KW-0812">Transmembrane</keyword>
<feature type="compositionally biased region" description="Basic and acidic residues" evidence="1">
    <location>
        <begin position="100"/>
        <end position="109"/>
    </location>
</feature>
<protein>
    <recommendedName>
        <fullName evidence="5">Sigma-X negative effector</fullName>
    </recommendedName>
</protein>